<dbReference type="Gene3D" id="1.10.10.60">
    <property type="entry name" value="Homeodomain-like"/>
    <property type="match status" value="2"/>
</dbReference>
<evidence type="ECO:0000259" key="8">
    <source>
        <dbReference type="PROSITE" id="PS01124"/>
    </source>
</evidence>
<dbReference type="Gene3D" id="3.30.565.10">
    <property type="entry name" value="Histidine kinase-like ATPase, C-terminal domain"/>
    <property type="match status" value="1"/>
</dbReference>
<dbReference type="InterPro" id="IPR013783">
    <property type="entry name" value="Ig-like_fold"/>
</dbReference>
<dbReference type="InterPro" id="IPR003661">
    <property type="entry name" value="HisK_dim/P_dom"/>
</dbReference>
<dbReference type="Gene3D" id="2.60.40.10">
    <property type="entry name" value="Immunoglobulins"/>
    <property type="match status" value="1"/>
</dbReference>
<dbReference type="Gene3D" id="3.40.50.2300">
    <property type="match status" value="1"/>
</dbReference>
<evidence type="ECO:0000256" key="6">
    <source>
        <dbReference type="PROSITE-ProRule" id="PRU00169"/>
    </source>
</evidence>
<dbReference type="CDD" id="cd00082">
    <property type="entry name" value="HisKA"/>
    <property type="match status" value="1"/>
</dbReference>
<dbReference type="Pfam" id="PF00072">
    <property type="entry name" value="Response_reg"/>
    <property type="match status" value="1"/>
</dbReference>
<accession>A0A4Y8L8W1</accession>
<dbReference type="InterPro" id="IPR004358">
    <property type="entry name" value="Sig_transdc_His_kin-like_C"/>
</dbReference>
<dbReference type="InterPro" id="IPR011123">
    <property type="entry name" value="Y_Y_Y"/>
</dbReference>
<dbReference type="STRING" id="1121485.GCA_000426485_00218"/>
<dbReference type="SUPFAM" id="SSF63829">
    <property type="entry name" value="Calcium-dependent phosphotriesterase"/>
    <property type="match status" value="2"/>
</dbReference>
<dbReference type="InterPro" id="IPR001789">
    <property type="entry name" value="Sig_transdc_resp-reg_receiver"/>
</dbReference>
<dbReference type="CDD" id="cd17574">
    <property type="entry name" value="REC_OmpR"/>
    <property type="match status" value="1"/>
</dbReference>
<dbReference type="InterPro" id="IPR003594">
    <property type="entry name" value="HATPase_dom"/>
</dbReference>
<dbReference type="PRINTS" id="PR00344">
    <property type="entry name" value="BCTRLSENSOR"/>
</dbReference>
<dbReference type="SUPFAM" id="SSF52172">
    <property type="entry name" value="CheY-like"/>
    <property type="match status" value="1"/>
</dbReference>
<dbReference type="InterPro" id="IPR005467">
    <property type="entry name" value="His_kinase_dom"/>
</dbReference>
<evidence type="ECO:0000256" key="2">
    <source>
        <dbReference type="ARBA" id="ARBA00012438"/>
    </source>
</evidence>
<keyword evidence="12" id="KW-1185">Reference proteome</keyword>
<comment type="caution">
    <text evidence="11">The sequence shown here is derived from an EMBL/GenBank/DDBJ whole genome shotgun (WGS) entry which is preliminary data.</text>
</comment>
<evidence type="ECO:0000256" key="1">
    <source>
        <dbReference type="ARBA" id="ARBA00000085"/>
    </source>
</evidence>
<dbReference type="InterPro" id="IPR036097">
    <property type="entry name" value="HisK_dim/P_sf"/>
</dbReference>
<dbReference type="InterPro" id="IPR009057">
    <property type="entry name" value="Homeodomain-like_sf"/>
</dbReference>
<dbReference type="SUPFAM" id="SSF55874">
    <property type="entry name" value="ATPase domain of HSP90 chaperone/DNA topoisomerase II/histidine kinase"/>
    <property type="match status" value="1"/>
</dbReference>
<dbReference type="Pfam" id="PF02518">
    <property type="entry name" value="HATPase_c"/>
    <property type="match status" value="1"/>
</dbReference>
<dbReference type="EMBL" id="SOML01000001">
    <property type="protein sequence ID" value="TFD99013.1"/>
    <property type="molecule type" value="Genomic_DNA"/>
</dbReference>
<dbReference type="PANTHER" id="PTHR43547:SF2">
    <property type="entry name" value="HYBRID SIGNAL TRANSDUCTION HISTIDINE KINASE C"/>
    <property type="match status" value="1"/>
</dbReference>
<evidence type="ECO:0000313" key="11">
    <source>
        <dbReference type="EMBL" id="TFD99013.1"/>
    </source>
</evidence>
<evidence type="ECO:0000256" key="3">
    <source>
        <dbReference type="ARBA" id="ARBA00022553"/>
    </source>
</evidence>
<reference evidence="11 12" key="1">
    <citation type="submission" date="2019-03" db="EMBL/GenBank/DDBJ databases">
        <title>San Antonio Military Medical Center submission to MRSN (WRAIR), pending publication.</title>
        <authorList>
            <person name="Blyth D.M."/>
            <person name="Mccarthy S.L."/>
            <person name="Schall S.E."/>
            <person name="Stam J.A."/>
            <person name="Ong A.C."/>
            <person name="Mcgann P.T."/>
        </authorList>
    </citation>
    <scope>NUCLEOTIDE SEQUENCE [LARGE SCALE GENOMIC DNA]</scope>
    <source>
        <strain evidence="11 12">MRSN571793</strain>
    </source>
</reference>
<name>A0A4Y8L8W1_9BACT</name>
<dbReference type="PANTHER" id="PTHR43547">
    <property type="entry name" value="TWO-COMPONENT HISTIDINE KINASE"/>
    <property type="match status" value="1"/>
</dbReference>
<dbReference type="SMART" id="SM00342">
    <property type="entry name" value="HTH_ARAC"/>
    <property type="match status" value="1"/>
</dbReference>
<dbReference type="Gene3D" id="1.10.287.130">
    <property type="match status" value="1"/>
</dbReference>
<organism evidence="11 12">
    <name type="scientific">Dysgonomonas capnocytophagoides</name>
    <dbReference type="NCBI Taxonomy" id="45254"/>
    <lineage>
        <taxon>Bacteria</taxon>
        <taxon>Pseudomonadati</taxon>
        <taxon>Bacteroidota</taxon>
        <taxon>Bacteroidia</taxon>
        <taxon>Bacteroidales</taxon>
        <taxon>Dysgonomonadaceae</taxon>
        <taxon>Dysgonomonas</taxon>
    </lineage>
</organism>
<dbReference type="Gene3D" id="2.130.10.10">
    <property type="entry name" value="YVTN repeat-like/Quinoprotein amine dehydrogenase"/>
    <property type="match status" value="2"/>
</dbReference>
<dbReference type="SUPFAM" id="SSF47384">
    <property type="entry name" value="Homodimeric domain of signal transducing histidine kinase"/>
    <property type="match status" value="1"/>
</dbReference>
<dbReference type="GO" id="GO:0043565">
    <property type="term" value="F:sequence-specific DNA binding"/>
    <property type="evidence" value="ECO:0007669"/>
    <property type="project" value="InterPro"/>
</dbReference>
<dbReference type="PROSITE" id="PS01124">
    <property type="entry name" value="HTH_ARAC_FAMILY_2"/>
    <property type="match status" value="1"/>
</dbReference>
<evidence type="ECO:0000313" key="12">
    <source>
        <dbReference type="Proteomes" id="UP000297861"/>
    </source>
</evidence>
<evidence type="ECO:0000259" key="10">
    <source>
        <dbReference type="PROSITE" id="PS50110"/>
    </source>
</evidence>
<evidence type="ECO:0000256" key="5">
    <source>
        <dbReference type="ARBA" id="ARBA00023163"/>
    </source>
</evidence>
<feature type="modified residue" description="4-aspartylphosphate" evidence="6">
    <location>
        <position position="1148"/>
    </location>
</feature>
<dbReference type="SMART" id="SM00387">
    <property type="entry name" value="HATPase_c"/>
    <property type="match status" value="1"/>
</dbReference>
<keyword evidence="3 6" id="KW-0597">Phosphoprotein</keyword>
<dbReference type="EC" id="2.7.13.3" evidence="2"/>
<dbReference type="GO" id="GO:0003700">
    <property type="term" value="F:DNA-binding transcription factor activity"/>
    <property type="evidence" value="ECO:0007669"/>
    <property type="project" value="InterPro"/>
</dbReference>
<keyword evidence="7" id="KW-1133">Transmembrane helix</keyword>
<dbReference type="Pfam" id="PF07495">
    <property type="entry name" value="Y_Y_Y"/>
    <property type="match status" value="1"/>
</dbReference>
<dbReference type="SUPFAM" id="SSF46689">
    <property type="entry name" value="Homeodomain-like"/>
    <property type="match status" value="1"/>
</dbReference>
<dbReference type="Pfam" id="PF00512">
    <property type="entry name" value="HisKA"/>
    <property type="match status" value="1"/>
</dbReference>
<keyword evidence="5" id="KW-0804">Transcription</keyword>
<dbReference type="GO" id="GO:0000155">
    <property type="term" value="F:phosphorelay sensor kinase activity"/>
    <property type="evidence" value="ECO:0007669"/>
    <property type="project" value="InterPro"/>
</dbReference>
<dbReference type="InterPro" id="IPR036890">
    <property type="entry name" value="HATPase_C_sf"/>
</dbReference>
<dbReference type="Pfam" id="PF12833">
    <property type="entry name" value="HTH_18"/>
    <property type="match status" value="1"/>
</dbReference>
<keyword evidence="7" id="KW-0812">Transmembrane</keyword>
<feature type="domain" description="HTH araC/xylS-type" evidence="8">
    <location>
        <begin position="1249"/>
        <end position="1348"/>
    </location>
</feature>
<evidence type="ECO:0000259" key="9">
    <source>
        <dbReference type="PROSITE" id="PS50109"/>
    </source>
</evidence>
<dbReference type="Pfam" id="PF07494">
    <property type="entry name" value="Reg_prop"/>
    <property type="match status" value="3"/>
</dbReference>
<comment type="catalytic activity">
    <reaction evidence="1">
        <text>ATP + protein L-histidine = ADP + protein N-phospho-L-histidine.</text>
        <dbReference type="EC" id="2.7.13.3"/>
    </reaction>
</comment>
<sequence>MQQTKYLINKAYALLLFCIYMLVHIQPVEASFHIQKADIPLSNNAVLYIYQDTDGYMWIGTYDGLNLYNGREVITYRHEQNNPLSLCSNIIYKITSGGKDYIWISTTLGLNKFSLRDRVITESYTQYPKLTNIETDEDGNTWMITKDNTITHCINKQGKNERSAFYNIPISNPNITLGDINKMFLYSGNVCILTNDGRLMVKERSDIKATNKFRGKEHNIHDRRIDKAVVHSDALYFVDIQNKLYKYNLVTSKKTFITDLSSFIEGDSGFITQIKIFNSCIYMTFKNSGFIKINEDGSIDSTNKGGKGIPIFCMWPDRYQNLLWIGSDGLGVLQYRETLQQFTQTSLDDLKLINKPIRAILTDSLHNLWIGTNGDGLLKIKDYGSNTNIFDTDKLHRFTSNEGLTDNQVFGLERSKSKPIFWIGTERGLSYYSYSDNKIRKVINNTRKRVERIHSIKEINDSTLWVSTTEFGLIKLTLTQKASNLYIKSAETHLLKAGNFICNEIHSMSYDGHQNLTIGSRGGYGVAQFNILNNKYHFMPINQHGEKSAMGDVLCVYESHDSSLYIGSSSGLTQVRHLSGDKLQVKQFDKKNGMINDMIHGILEDSDGYIWLSSNRGLIKYNPRNDSFFNFSSPALSIVEFSDDAFWKCPYTNNLFFGGVNGLVCINPERGIRTEPQKNTKFHFFDIKVSGESFPLSKFINPKTKAIEIPSNISFFAISFIAINFLSDNSYEYSYKLENYNDNWIDLQKVNEVSFINLPYGKYTLKVKYKNDVAEGNEQFKTIDIIKLPPWYLSNTAYLIYTVLIISICGYILSIVKKQLRKKHIQLINDIEKKKKKELLESKINFFTNITHEFFTPLTLIKGICETLRNDKQFTTSGYSSHIETLYNNASDLEKLIKEMLTIRNLEKDETSVCILKDINISEVVIRLLQSYRLIAQRADVNMEENINSNIIWNTDISCFQKIVSNLVSNAFKYTPSGGTVRISVKADDHTLTLEVYNTGKGIEPSKLETIFTRYNILEDVDSNGYSQLTTRTGLGLSICHSMTKLLEGNIEVESSIGEYTVFRVSLPLITPTINISKDSKNNTENSETHLRIVEDSSHYILIVDDNKDIVSMISNYISDSYQVMNAYNAEDALRILEKQNISLIITDIMMPGKDGIELIKEIKQNKFLRYIPLIVISAKITDSQQEEGIVAGADVYLTKPFSISLLKSHINRLLTQKEDIKTYYHSPESAYQYTDGNLLHQDEKSFIDSIISIIDQNIESELLSPDFIADSLHMNSRSLYRKIKNITTLAPMDFIKDYRFIKAERLLITTNLTIQEIMYKVGISNKSYFYREFSKRNNTTPREYRKKK</sequence>
<evidence type="ECO:0000256" key="4">
    <source>
        <dbReference type="ARBA" id="ARBA00023015"/>
    </source>
</evidence>
<feature type="transmembrane region" description="Helical" evidence="7">
    <location>
        <begin position="798"/>
        <end position="816"/>
    </location>
</feature>
<keyword evidence="7" id="KW-0472">Membrane</keyword>
<dbReference type="RefSeq" id="WP_134435404.1">
    <property type="nucleotide sequence ID" value="NZ_SOML01000001.1"/>
</dbReference>
<protein>
    <recommendedName>
        <fullName evidence="2">histidine kinase</fullName>
        <ecNumber evidence="2">2.7.13.3</ecNumber>
    </recommendedName>
</protein>
<dbReference type="SMART" id="SM00388">
    <property type="entry name" value="HisKA"/>
    <property type="match status" value="1"/>
</dbReference>
<gene>
    <name evidence="11" type="ORF">E2605_02700</name>
</gene>
<dbReference type="Proteomes" id="UP000297861">
    <property type="component" value="Unassembled WGS sequence"/>
</dbReference>
<dbReference type="InterPro" id="IPR015943">
    <property type="entry name" value="WD40/YVTN_repeat-like_dom_sf"/>
</dbReference>
<keyword evidence="4" id="KW-0805">Transcription regulation</keyword>
<feature type="domain" description="Histidine kinase" evidence="9">
    <location>
        <begin position="849"/>
        <end position="1071"/>
    </location>
</feature>
<evidence type="ECO:0000256" key="7">
    <source>
        <dbReference type="SAM" id="Phobius"/>
    </source>
</evidence>
<dbReference type="OrthoDB" id="717811at2"/>
<feature type="domain" description="Response regulatory" evidence="10">
    <location>
        <begin position="1100"/>
        <end position="1215"/>
    </location>
</feature>
<dbReference type="PROSITE" id="PS50109">
    <property type="entry name" value="HIS_KIN"/>
    <property type="match status" value="1"/>
</dbReference>
<dbReference type="PROSITE" id="PS50110">
    <property type="entry name" value="RESPONSE_REGULATORY"/>
    <property type="match status" value="1"/>
</dbReference>
<dbReference type="InterPro" id="IPR011006">
    <property type="entry name" value="CheY-like_superfamily"/>
</dbReference>
<dbReference type="InterPro" id="IPR011110">
    <property type="entry name" value="Reg_prop"/>
</dbReference>
<dbReference type="InterPro" id="IPR018060">
    <property type="entry name" value="HTH_AraC"/>
</dbReference>
<proteinExistence type="predicted"/>
<dbReference type="SMART" id="SM00448">
    <property type="entry name" value="REC"/>
    <property type="match status" value="1"/>
</dbReference>